<evidence type="ECO:0000256" key="7">
    <source>
        <dbReference type="ARBA" id="ARBA00022840"/>
    </source>
</evidence>
<dbReference type="Pfam" id="PF00580">
    <property type="entry name" value="UvrD-helicase"/>
    <property type="match status" value="1"/>
</dbReference>
<sequence>MAVSWTEAQADAISARKGSVLVAAAAGSGKTAVLVQRAIERLTDPERPTRADRMLIVTFTKAAAAEMRARLERRLYEMLREHPENGLLRRQSILLSQAHIGTVDSFCAEMVREFFHVLEIAPEFKIVSDKQREDLTQEALNETLSDAFETSAFERLADAFTGERDDRRLSAMILQLYEFMQSHPFPESWLEEKTEMFAEPGPIETTPWGRVLLRYAAETAEHCIRVLSAAVREAEHCADEKLSGAFLPALQGDLALAERVRSLAQADSWDELSQFLQTLTFPRRGTLRGYEEDRLKERLELLRGEAKGALQELGELFSSDGEACEEELRCTYPLLCDLKRLTLDFSQRYEEKKREKGFLDYSDLEHLAIRLFLQEDGERTSAAREVSQRFDEIMIDEYQDINEVQDSLFRAISQNGENLFMVGDVKQSIYGFRRAMPEIFLRCRRSFPSYDRTQDRYPAAIVLDRNFRSRNSVTDSVNFVFSRLMSRDMGDIDYTGEEQLVCGAAYPEKDDCETELLLLEREAGMPAEEAEASAIARRIREMLADGFTVCEGGEERPAHYGDFCILLRSANKYAHRYAQELVKRGIPAKASITGGFFAAPEVAVMLSLLRVVDNPNQDIPLLAVLMSPIYGFTADDMAALRLENRDIPLYLSLLRAAGEEKRCAQVVSDIARYRAVAATMPSDAFVSFLYGKTGYADLVLAMEDGEGRLSNLHLLQRYAREYEASGYNGISGFVRFLDRLRQSDSDLQAAEAPAGEEHMVRIMSIHKSKGLEFPVCIVAGCGRNFITDHSDVLLHPELGLGVKLRDPILPARFTTAAREAIRLETARNEASEELRVLYVAMTRAKEKLILVGSGSGLQRALPKLAAQVTEQGISPYAVRSVRNAGHWLMLCALNHPDGAVLRQMAGAEETPVCREGYTPWKISLETCMPEELPSEAAAAELPADPEPELLERLKQQVNYCYPYENQQGIPAKVSASKLTAGQAEEQWRSLPRPAWLGEKGLTPAERGIALHDYMQYADFRAAAEDAAKELMRLREKHYLTPEQAEAVDLARVRKFFSGSLGKRVLASQELQKERRFTAEIPASMAGAVGAEDVSVILQGAVDCTFTENESLHIIDFKTDKINTVSELWERYETQIRLYACAMEQVTGLRVGELFLYSTYLSEGSSRSYHEER</sequence>
<evidence type="ECO:0000256" key="2">
    <source>
        <dbReference type="ARBA" id="ARBA00022741"/>
    </source>
</evidence>
<feature type="binding site" evidence="14">
    <location>
        <begin position="24"/>
        <end position="31"/>
    </location>
    <ligand>
        <name>ATP</name>
        <dbReference type="ChEBI" id="CHEBI:30616"/>
    </ligand>
</feature>
<dbReference type="InterPro" id="IPR014152">
    <property type="entry name" value="AddA"/>
</dbReference>
<evidence type="ECO:0000259" key="15">
    <source>
        <dbReference type="PROSITE" id="PS51198"/>
    </source>
</evidence>
<evidence type="ECO:0000256" key="4">
    <source>
        <dbReference type="ARBA" id="ARBA00022801"/>
    </source>
</evidence>
<dbReference type="PROSITE" id="PS51198">
    <property type="entry name" value="UVRD_HELICASE_ATP_BIND"/>
    <property type="match status" value="1"/>
</dbReference>
<dbReference type="RefSeq" id="WP_066862946.1">
    <property type="nucleotide sequence ID" value="NZ_CABKVV010000013.1"/>
</dbReference>
<dbReference type="InterPro" id="IPR014017">
    <property type="entry name" value="DNA_helicase_UvrD-like_C"/>
</dbReference>
<dbReference type="Pfam" id="PF12705">
    <property type="entry name" value="PDDEXK_1"/>
    <property type="match status" value="1"/>
</dbReference>
<gene>
    <name evidence="17" type="primary">addA</name>
    <name evidence="17" type="ORF">NE695_13000</name>
</gene>
<accession>A0ABT1S2U3</accession>
<dbReference type="SUPFAM" id="SSF52540">
    <property type="entry name" value="P-loop containing nucleoside triphosphate hydrolases"/>
    <property type="match status" value="1"/>
</dbReference>
<dbReference type="InterPro" id="IPR011604">
    <property type="entry name" value="PDDEXK-like_dom_sf"/>
</dbReference>
<dbReference type="Pfam" id="PF13361">
    <property type="entry name" value="UvrD_C"/>
    <property type="match status" value="1"/>
</dbReference>
<keyword evidence="6" id="KW-0269">Exonuclease</keyword>
<organism evidence="17 18">
    <name type="scientific">Neglectibacter timonensis</name>
    <dbReference type="NCBI Taxonomy" id="1776382"/>
    <lineage>
        <taxon>Bacteria</taxon>
        <taxon>Bacillati</taxon>
        <taxon>Bacillota</taxon>
        <taxon>Clostridia</taxon>
        <taxon>Eubacteriales</taxon>
        <taxon>Oscillospiraceae</taxon>
        <taxon>Neglectibacter</taxon>
    </lineage>
</organism>
<evidence type="ECO:0000256" key="13">
    <source>
        <dbReference type="ARBA" id="ARBA00048988"/>
    </source>
</evidence>
<dbReference type="PROSITE" id="PS51217">
    <property type="entry name" value="UVRD_HELICASE_CTER"/>
    <property type="match status" value="1"/>
</dbReference>
<dbReference type="GO" id="GO:0004386">
    <property type="term" value="F:helicase activity"/>
    <property type="evidence" value="ECO:0007669"/>
    <property type="project" value="UniProtKB-KW"/>
</dbReference>
<dbReference type="EC" id="5.6.2.4" evidence="12"/>
<keyword evidence="7 14" id="KW-0067">ATP-binding</keyword>
<evidence type="ECO:0000256" key="8">
    <source>
        <dbReference type="ARBA" id="ARBA00023125"/>
    </source>
</evidence>
<evidence type="ECO:0000256" key="11">
    <source>
        <dbReference type="ARBA" id="ARBA00034617"/>
    </source>
</evidence>
<dbReference type="PANTHER" id="PTHR11070:SF48">
    <property type="entry name" value="ATP-DEPENDENT HELICASE_NUCLEASE SUBUNIT A"/>
    <property type="match status" value="1"/>
</dbReference>
<evidence type="ECO:0000256" key="6">
    <source>
        <dbReference type="ARBA" id="ARBA00022839"/>
    </source>
</evidence>
<comment type="catalytic activity">
    <reaction evidence="13">
        <text>ATP + H2O = ADP + phosphate + H(+)</text>
        <dbReference type="Rhea" id="RHEA:13065"/>
        <dbReference type="ChEBI" id="CHEBI:15377"/>
        <dbReference type="ChEBI" id="CHEBI:15378"/>
        <dbReference type="ChEBI" id="CHEBI:30616"/>
        <dbReference type="ChEBI" id="CHEBI:43474"/>
        <dbReference type="ChEBI" id="CHEBI:456216"/>
        <dbReference type="EC" id="5.6.2.4"/>
    </reaction>
</comment>
<protein>
    <recommendedName>
        <fullName evidence="12">DNA 3'-5' helicase</fullName>
        <ecNumber evidence="12">5.6.2.4</ecNumber>
    </recommendedName>
</protein>
<keyword evidence="9" id="KW-0234">DNA repair</keyword>
<name>A0ABT1S2U3_9FIRM</name>
<dbReference type="CDD" id="cd17932">
    <property type="entry name" value="DEXQc_UvrD"/>
    <property type="match status" value="1"/>
</dbReference>
<dbReference type="InterPro" id="IPR038726">
    <property type="entry name" value="PDDEXK_AddAB-type"/>
</dbReference>
<feature type="domain" description="UvrD-like helicase C-terminal" evidence="16">
    <location>
        <begin position="475"/>
        <end position="770"/>
    </location>
</feature>
<dbReference type="Gene3D" id="1.10.274.50">
    <property type="match status" value="1"/>
</dbReference>
<evidence type="ECO:0000256" key="1">
    <source>
        <dbReference type="ARBA" id="ARBA00022722"/>
    </source>
</evidence>
<feature type="domain" description="UvrD-like helicase ATP-binding" evidence="15">
    <location>
        <begin position="3"/>
        <end position="470"/>
    </location>
</feature>
<evidence type="ECO:0000313" key="17">
    <source>
        <dbReference type="EMBL" id="MCQ4840825.1"/>
    </source>
</evidence>
<keyword evidence="3" id="KW-0227">DNA damage</keyword>
<dbReference type="InterPro" id="IPR027417">
    <property type="entry name" value="P-loop_NTPase"/>
</dbReference>
<dbReference type="Proteomes" id="UP001524473">
    <property type="component" value="Unassembled WGS sequence"/>
</dbReference>
<reference evidence="17 18" key="1">
    <citation type="submission" date="2022-06" db="EMBL/GenBank/DDBJ databases">
        <title>Isolation of gut microbiota from human fecal samples.</title>
        <authorList>
            <person name="Pamer E.G."/>
            <person name="Barat B."/>
            <person name="Waligurski E."/>
            <person name="Medina S."/>
            <person name="Paddock L."/>
            <person name="Mostad J."/>
        </authorList>
    </citation>
    <scope>NUCLEOTIDE SEQUENCE [LARGE SCALE GENOMIC DNA]</scope>
    <source>
        <strain evidence="17 18">DFI.9.73</strain>
    </source>
</reference>
<comment type="caution">
    <text evidence="17">The sequence shown here is derived from an EMBL/GenBank/DDBJ whole genome shotgun (WGS) entry which is preliminary data.</text>
</comment>
<evidence type="ECO:0000256" key="14">
    <source>
        <dbReference type="PROSITE-ProRule" id="PRU00560"/>
    </source>
</evidence>
<comment type="catalytic activity">
    <reaction evidence="11">
        <text>Couples ATP hydrolysis with the unwinding of duplex DNA by translocating in the 3'-5' direction.</text>
        <dbReference type="EC" id="5.6.2.4"/>
    </reaction>
</comment>
<dbReference type="GeneID" id="90532073"/>
<dbReference type="NCBIfam" id="TIGR02785">
    <property type="entry name" value="addA_Gpos"/>
    <property type="match status" value="1"/>
</dbReference>
<dbReference type="SUPFAM" id="SSF52980">
    <property type="entry name" value="Restriction endonuclease-like"/>
    <property type="match status" value="1"/>
</dbReference>
<dbReference type="Gene3D" id="3.40.50.300">
    <property type="entry name" value="P-loop containing nucleotide triphosphate hydrolases"/>
    <property type="match status" value="4"/>
</dbReference>
<evidence type="ECO:0000313" key="18">
    <source>
        <dbReference type="Proteomes" id="UP001524473"/>
    </source>
</evidence>
<dbReference type="EMBL" id="JANFZH010000031">
    <property type="protein sequence ID" value="MCQ4840825.1"/>
    <property type="molecule type" value="Genomic_DNA"/>
</dbReference>
<keyword evidence="4 14" id="KW-0378">Hydrolase</keyword>
<keyword evidence="8" id="KW-0238">DNA-binding</keyword>
<evidence type="ECO:0000256" key="12">
    <source>
        <dbReference type="ARBA" id="ARBA00034808"/>
    </source>
</evidence>
<dbReference type="InterPro" id="IPR000212">
    <property type="entry name" value="DNA_helicase_UvrD/REP"/>
</dbReference>
<evidence type="ECO:0000256" key="5">
    <source>
        <dbReference type="ARBA" id="ARBA00022806"/>
    </source>
</evidence>
<dbReference type="PANTHER" id="PTHR11070">
    <property type="entry name" value="UVRD / RECB / PCRA DNA HELICASE FAMILY MEMBER"/>
    <property type="match status" value="1"/>
</dbReference>
<keyword evidence="18" id="KW-1185">Reference proteome</keyword>
<evidence type="ECO:0000256" key="3">
    <source>
        <dbReference type="ARBA" id="ARBA00022763"/>
    </source>
</evidence>
<proteinExistence type="predicted"/>
<evidence type="ECO:0000256" key="10">
    <source>
        <dbReference type="ARBA" id="ARBA00023235"/>
    </source>
</evidence>
<keyword evidence="5 14" id="KW-0347">Helicase</keyword>
<evidence type="ECO:0000256" key="9">
    <source>
        <dbReference type="ARBA" id="ARBA00023204"/>
    </source>
</evidence>
<keyword evidence="2 14" id="KW-0547">Nucleotide-binding</keyword>
<dbReference type="Gene3D" id="3.90.320.10">
    <property type="match status" value="1"/>
</dbReference>
<keyword evidence="1" id="KW-0540">Nuclease</keyword>
<evidence type="ECO:0000259" key="16">
    <source>
        <dbReference type="PROSITE" id="PS51217"/>
    </source>
</evidence>
<keyword evidence="10" id="KW-0413">Isomerase</keyword>
<dbReference type="InterPro" id="IPR011335">
    <property type="entry name" value="Restrct_endonuc-II-like"/>
</dbReference>
<dbReference type="InterPro" id="IPR014016">
    <property type="entry name" value="UvrD-like_ATP-bd"/>
</dbReference>